<dbReference type="InterPro" id="IPR017853">
    <property type="entry name" value="GH"/>
</dbReference>
<keyword evidence="3" id="KW-0326">Glycosidase</keyword>
<organism evidence="9 10">
    <name type="scientific">Allotamlana fucoidanivorans</name>
    <dbReference type="NCBI Taxonomy" id="2583814"/>
    <lineage>
        <taxon>Bacteria</taxon>
        <taxon>Pseudomonadati</taxon>
        <taxon>Bacteroidota</taxon>
        <taxon>Flavobacteriia</taxon>
        <taxon>Flavobacteriales</taxon>
        <taxon>Flavobacteriaceae</taxon>
        <taxon>Allotamlana</taxon>
    </lineage>
</organism>
<keyword evidence="4" id="KW-0732">Signal</keyword>
<evidence type="ECO:0000256" key="1">
    <source>
        <dbReference type="ARBA" id="ARBA00007401"/>
    </source>
</evidence>
<comment type="similarity">
    <text evidence="1">Belongs to the glycosyl hydrolase 2 family.</text>
</comment>
<dbReference type="Pfam" id="PF02836">
    <property type="entry name" value="Glyco_hydro_2_C"/>
    <property type="match status" value="1"/>
</dbReference>
<dbReference type="InterPro" id="IPR032311">
    <property type="entry name" value="DUF4982"/>
</dbReference>
<dbReference type="SUPFAM" id="SSF51445">
    <property type="entry name" value="(Trans)glycosidases"/>
    <property type="match status" value="1"/>
</dbReference>
<protein>
    <submittedName>
        <fullName evidence="9">Glycoside hydrolase family 2</fullName>
    </submittedName>
</protein>
<dbReference type="InterPro" id="IPR006102">
    <property type="entry name" value="Ig-like_GH2"/>
</dbReference>
<feature type="domain" description="DUF4982" evidence="8">
    <location>
        <begin position="613"/>
        <end position="662"/>
    </location>
</feature>
<dbReference type="EMBL" id="VDCS01000016">
    <property type="protein sequence ID" value="TNJ41879.1"/>
    <property type="molecule type" value="Genomic_DNA"/>
</dbReference>
<evidence type="ECO:0000259" key="8">
    <source>
        <dbReference type="Pfam" id="PF16355"/>
    </source>
</evidence>
<dbReference type="InterPro" id="IPR013783">
    <property type="entry name" value="Ig-like_fold"/>
</dbReference>
<dbReference type="OrthoDB" id="9801077at2"/>
<reference evidence="9 10" key="1">
    <citation type="submission" date="2019-05" db="EMBL/GenBank/DDBJ databases">
        <title>Tamlana fucoidanivorans sp. nov., isolated from the surface of algae collected from Fujian province in China.</title>
        <authorList>
            <person name="Li J."/>
        </authorList>
    </citation>
    <scope>NUCLEOTIDE SEQUENCE [LARGE SCALE GENOMIC DNA]</scope>
    <source>
        <strain evidence="9 10">CW2-9</strain>
    </source>
</reference>
<dbReference type="Gene3D" id="3.20.20.80">
    <property type="entry name" value="Glycosidases"/>
    <property type="match status" value="1"/>
</dbReference>
<dbReference type="Pfam" id="PF02837">
    <property type="entry name" value="Glyco_hydro_2_N"/>
    <property type="match status" value="1"/>
</dbReference>
<dbReference type="Gene3D" id="2.60.120.260">
    <property type="entry name" value="Galactose-binding domain-like"/>
    <property type="match status" value="1"/>
</dbReference>
<dbReference type="InterPro" id="IPR036156">
    <property type="entry name" value="Beta-gal/glucu_dom_sf"/>
</dbReference>
<dbReference type="InterPro" id="IPR006103">
    <property type="entry name" value="Glyco_hydro_2_cat"/>
</dbReference>
<dbReference type="GO" id="GO:0005975">
    <property type="term" value="P:carbohydrate metabolic process"/>
    <property type="evidence" value="ECO:0007669"/>
    <property type="project" value="InterPro"/>
</dbReference>
<sequence>MKNLIPVIALFILLSASIQAQNDFVSSREHIKITNWNFKKGNLYNAQKVEYNDTDWSLVKVPHTYSMDAIEENGYYRGPAWYRSSLEIPLSMTDKRIFIRFEAVGHEAKVYINGKSVGTHSGGYSAFCFDITEHIRTDDKNTIAVKVTNEHDFKRIPVTDKLFNIYGGIYRPVQVFATPKEHISPLYFGSSGVFAKPVKIGKDVTKLVIETHVKGESGKTAKLNCIIKDANESIISSKTTEITFSDKKEILKTPIEIQAPIFWNGKKNPHLYTAKIELKTETSSDKISQTFGIKTYKVDPESGFYLNGESYDLHGVAMHQEWKQFGPALKEKHHETDMSFIEEIGATTVRLSHYQHSETTYKLADEEGILIWSEIPFVHDYSGREFGNAKQQLTELILQNYNHPSIFIWGLWNEVRAWKSADEPCVQLTKELNELAHKLDQTRLTVSASDRSIKSNMNGISDLQAWNKYFGWYYGKYEDLGKWLDESHLAHPDIGLSISEYGAGGNIFQQDITKLDKPFGEFFPEQDQTLCHEVSWKIIKDRPFVWSSYLWNMFDFSAGDWNRGGIPFTNHKGLVTYDRSTKKDAFYFYKANWLDTPVLYIAERRHTKRKNELVNIKIYTNQDKVTLYVNDRKISKKKLTSDIHIITFENVKLKKGKNKIKVRSGKSITDEVEWQLN</sequence>
<name>A0A5C4SF20_9FLAO</name>
<keyword evidence="2 9" id="KW-0378">Hydrolase</keyword>
<evidence type="ECO:0000313" key="10">
    <source>
        <dbReference type="Proteomes" id="UP000308713"/>
    </source>
</evidence>
<dbReference type="RefSeq" id="WP_139698589.1">
    <property type="nucleotide sequence ID" value="NZ_CP074074.1"/>
</dbReference>
<feature type="chain" id="PRO_5022746870" evidence="4">
    <location>
        <begin position="21"/>
        <end position="677"/>
    </location>
</feature>
<feature type="domain" description="Glycoside hydrolase family 2 catalytic" evidence="6">
    <location>
        <begin position="302"/>
        <end position="587"/>
    </location>
</feature>
<dbReference type="InterPro" id="IPR006104">
    <property type="entry name" value="Glyco_hydro_2_N"/>
</dbReference>
<accession>A0A5C4SF20</accession>
<evidence type="ECO:0000256" key="4">
    <source>
        <dbReference type="SAM" id="SignalP"/>
    </source>
</evidence>
<evidence type="ECO:0000259" key="6">
    <source>
        <dbReference type="Pfam" id="PF02836"/>
    </source>
</evidence>
<dbReference type="PRINTS" id="PR00132">
    <property type="entry name" value="GLHYDRLASE2"/>
</dbReference>
<dbReference type="InterPro" id="IPR008979">
    <property type="entry name" value="Galactose-bd-like_sf"/>
</dbReference>
<dbReference type="GO" id="GO:0004553">
    <property type="term" value="F:hydrolase activity, hydrolyzing O-glycosyl compounds"/>
    <property type="evidence" value="ECO:0007669"/>
    <property type="project" value="InterPro"/>
</dbReference>
<dbReference type="SUPFAM" id="SSF49785">
    <property type="entry name" value="Galactose-binding domain-like"/>
    <property type="match status" value="1"/>
</dbReference>
<evidence type="ECO:0000256" key="3">
    <source>
        <dbReference type="ARBA" id="ARBA00023295"/>
    </source>
</evidence>
<feature type="signal peptide" evidence="4">
    <location>
        <begin position="1"/>
        <end position="20"/>
    </location>
</feature>
<dbReference type="Pfam" id="PF00703">
    <property type="entry name" value="Glyco_hydro_2"/>
    <property type="match status" value="1"/>
</dbReference>
<evidence type="ECO:0000313" key="9">
    <source>
        <dbReference type="EMBL" id="TNJ41879.1"/>
    </source>
</evidence>
<gene>
    <name evidence="9" type="ORF">FGF67_15070</name>
</gene>
<dbReference type="Pfam" id="PF16355">
    <property type="entry name" value="DUF4982"/>
    <property type="match status" value="1"/>
</dbReference>
<comment type="caution">
    <text evidence="9">The sequence shown here is derived from an EMBL/GenBank/DDBJ whole genome shotgun (WGS) entry which is preliminary data.</text>
</comment>
<dbReference type="Gene3D" id="2.60.40.10">
    <property type="entry name" value="Immunoglobulins"/>
    <property type="match status" value="2"/>
</dbReference>
<dbReference type="SUPFAM" id="SSF49303">
    <property type="entry name" value="beta-Galactosidase/glucuronidase domain"/>
    <property type="match status" value="1"/>
</dbReference>
<feature type="domain" description="Glycosyl hydrolases family 2 sugar binding" evidence="7">
    <location>
        <begin position="51"/>
        <end position="179"/>
    </location>
</feature>
<dbReference type="Proteomes" id="UP000308713">
    <property type="component" value="Unassembled WGS sequence"/>
</dbReference>
<dbReference type="InterPro" id="IPR051913">
    <property type="entry name" value="GH2_Domain-Containing"/>
</dbReference>
<dbReference type="PANTHER" id="PTHR42732">
    <property type="entry name" value="BETA-GALACTOSIDASE"/>
    <property type="match status" value="1"/>
</dbReference>
<dbReference type="AlphaFoldDB" id="A0A5C4SF20"/>
<proteinExistence type="inferred from homology"/>
<feature type="domain" description="Glycoside hydrolase family 2 immunoglobulin-like beta-sandwich" evidence="5">
    <location>
        <begin position="207"/>
        <end position="294"/>
    </location>
</feature>
<evidence type="ECO:0000256" key="2">
    <source>
        <dbReference type="ARBA" id="ARBA00022801"/>
    </source>
</evidence>
<keyword evidence="10" id="KW-1185">Reference proteome</keyword>
<evidence type="ECO:0000259" key="7">
    <source>
        <dbReference type="Pfam" id="PF02837"/>
    </source>
</evidence>
<evidence type="ECO:0000259" key="5">
    <source>
        <dbReference type="Pfam" id="PF00703"/>
    </source>
</evidence>
<dbReference type="PANTHER" id="PTHR42732:SF1">
    <property type="entry name" value="BETA-MANNOSIDASE"/>
    <property type="match status" value="1"/>
</dbReference>
<dbReference type="InterPro" id="IPR006101">
    <property type="entry name" value="Glyco_hydro_2"/>
</dbReference>